<feature type="transmembrane region" description="Helical" evidence="19">
    <location>
        <begin position="12"/>
        <end position="28"/>
    </location>
</feature>
<evidence type="ECO:0000256" key="9">
    <source>
        <dbReference type="ARBA" id="ARBA00022516"/>
    </source>
</evidence>
<keyword evidence="9" id="KW-0444">Lipid biosynthesis</keyword>
<proteinExistence type="inferred from homology"/>
<dbReference type="InterPro" id="IPR000374">
    <property type="entry name" value="PC_trans"/>
</dbReference>
<feature type="transmembrane region" description="Helical" evidence="19">
    <location>
        <begin position="141"/>
        <end position="159"/>
    </location>
</feature>
<evidence type="ECO:0000256" key="5">
    <source>
        <dbReference type="ARBA" id="ARBA00010185"/>
    </source>
</evidence>
<comment type="pathway">
    <text evidence="3 18">Phospholipid metabolism; CDP-diacylglycerol biosynthesis; CDP-diacylglycerol from sn-glycerol 3-phosphate: step 3/3.</text>
</comment>
<evidence type="ECO:0000256" key="6">
    <source>
        <dbReference type="ARBA" id="ARBA00012487"/>
    </source>
</evidence>
<keyword evidence="17" id="KW-1208">Phospholipid metabolism</keyword>
<dbReference type="PANTHER" id="PTHR46382:SF1">
    <property type="entry name" value="PHOSPHATIDATE CYTIDYLYLTRANSFERASE"/>
    <property type="match status" value="1"/>
</dbReference>
<keyword evidence="12 18" id="KW-0548">Nucleotidyltransferase</keyword>
<keyword evidence="11 18" id="KW-0812">Transmembrane</keyword>
<evidence type="ECO:0000313" key="21">
    <source>
        <dbReference type="Proteomes" id="UP000242881"/>
    </source>
</evidence>
<feature type="transmembrane region" description="Helical" evidence="19">
    <location>
        <begin position="84"/>
        <end position="102"/>
    </location>
</feature>
<comment type="catalytic activity">
    <reaction evidence="1 18">
        <text>a 1,2-diacyl-sn-glycero-3-phosphate + CTP + H(+) = a CDP-1,2-diacyl-sn-glycerol + diphosphate</text>
        <dbReference type="Rhea" id="RHEA:16229"/>
        <dbReference type="ChEBI" id="CHEBI:15378"/>
        <dbReference type="ChEBI" id="CHEBI:33019"/>
        <dbReference type="ChEBI" id="CHEBI:37563"/>
        <dbReference type="ChEBI" id="CHEBI:58332"/>
        <dbReference type="ChEBI" id="CHEBI:58608"/>
        <dbReference type="EC" id="2.7.7.41"/>
    </reaction>
</comment>
<evidence type="ECO:0000256" key="14">
    <source>
        <dbReference type="ARBA" id="ARBA00023098"/>
    </source>
</evidence>
<dbReference type="Pfam" id="PF01148">
    <property type="entry name" value="CTP_transf_1"/>
    <property type="match status" value="1"/>
</dbReference>
<evidence type="ECO:0000256" key="16">
    <source>
        <dbReference type="ARBA" id="ARBA00023209"/>
    </source>
</evidence>
<evidence type="ECO:0000256" key="12">
    <source>
        <dbReference type="ARBA" id="ARBA00022695"/>
    </source>
</evidence>
<evidence type="ECO:0000256" key="11">
    <source>
        <dbReference type="ARBA" id="ARBA00022692"/>
    </source>
</evidence>
<sequence>MSRFLTSEKLKRIITAVILIPPLIIAVIKLNHFWFFMLLLVFIYIATYEFSKLIEAGGSKYLKIPTYIGTFLIPYGFYLNDFKMFLLTVFVVSFMSLCIKLLGNQPLESTFNTVGITFLNVFYVPFFFSFIMLLRNINYHYIFYLFVIIFASDTFAYFFGIKFGKHRLYEIISPKKSIEGLVAGIMGGIIGAFIYSEIFLDIGILYTLISSILVIFAGVIGDLTESMFKRKAGKKDSGNIFPGHGGMLDRVDALLFGAPVLYFFVSSLGL</sequence>
<evidence type="ECO:0000256" key="18">
    <source>
        <dbReference type="RuleBase" id="RU003938"/>
    </source>
</evidence>
<feature type="transmembrane region" description="Helical" evidence="19">
    <location>
        <begin position="114"/>
        <end position="135"/>
    </location>
</feature>
<evidence type="ECO:0000256" key="7">
    <source>
        <dbReference type="ARBA" id="ARBA00019373"/>
    </source>
</evidence>
<evidence type="ECO:0000256" key="10">
    <source>
        <dbReference type="ARBA" id="ARBA00022679"/>
    </source>
</evidence>
<keyword evidence="15 19" id="KW-0472">Membrane</keyword>
<feature type="transmembrane region" description="Helical" evidence="19">
    <location>
        <begin position="180"/>
        <end position="198"/>
    </location>
</feature>
<keyword evidence="16" id="KW-0594">Phospholipid biosynthesis</keyword>
<evidence type="ECO:0000256" key="8">
    <source>
        <dbReference type="ARBA" id="ARBA00022475"/>
    </source>
</evidence>
<evidence type="ECO:0000256" key="2">
    <source>
        <dbReference type="ARBA" id="ARBA00004651"/>
    </source>
</evidence>
<evidence type="ECO:0000256" key="1">
    <source>
        <dbReference type="ARBA" id="ARBA00001698"/>
    </source>
</evidence>
<dbReference type="AlphaFoldDB" id="A0A2J6WLN6"/>
<name>A0A2J6WLN6_9BACT</name>
<gene>
    <name evidence="20" type="ORF">C0187_04405</name>
</gene>
<evidence type="ECO:0000256" key="4">
    <source>
        <dbReference type="ARBA" id="ARBA00005189"/>
    </source>
</evidence>
<dbReference type="GO" id="GO:0004605">
    <property type="term" value="F:phosphatidate cytidylyltransferase activity"/>
    <property type="evidence" value="ECO:0007669"/>
    <property type="project" value="UniProtKB-EC"/>
</dbReference>
<keyword evidence="10 18" id="KW-0808">Transferase</keyword>
<evidence type="ECO:0000256" key="15">
    <source>
        <dbReference type="ARBA" id="ARBA00023136"/>
    </source>
</evidence>
<accession>A0A2J6WLN6</accession>
<comment type="similarity">
    <text evidence="5 18">Belongs to the CDS family.</text>
</comment>
<keyword evidence="13 19" id="KW-1133">Transmembrane helix</keyword>
<keyword evidence="14" id="KW-0443">Lipid metabolism</keyword>
<feature type="transmembrane region" description="Helical" evidence="19">
    <location>
        <begin position="204"/>
        <end position="224"/>
    </location>
</feature>
<dbReference type="PANTHER" id="PTHR46382">
    <property type="entry name" value="PHOSPHATIDATE CYTIDYLYLTRANSFERASE"/>
    <property type="match status" value="1"/>
</dbReference>
<dbReference type="Proteomes" id="UP000242881">
    <property type="component" value="Unassembled WGS sequence"/>
</dbReference>
<organism evidence="20 21">
    <name type="scientific">Calditerrivibrio nitroreducens</name>
    <dbReference type="NCBI Taxonomy" id="477976"/>
    <lineage>
        <taxon>Bacteria</taxon>
        <taxon>Pseudomonadati</taxon>
        <taxon>Deferribacterota</taxon>
        <taxon>Deferribacteres</taxon>
        <taxon>Deferribacterales</taxon>
        <taxon>Calditerrivibrionaceae</taxon>
    </lineage>
</organism>
<evidence type="ECO:0000256" key="13">
    <source>
        <dbReference type="ARBA" id="ARBA00022989"/>
    </source>
</evidence>
<comment type="subcellular location">
    <subcellularLocation>
        <location evidence="2">Cell membrane</location>
        <topology evidence="2">Multi-pass membrane protein</topology>
    </subcellularLocation>
</comment>
<evidence type="ECO:0000256" key="17">
    <source>
        <dbReference type="ARBA" id="ARBA00023264"/>
    </source>
</evidence>
<comment type="caution">
    <text evidence="20">The sequence shown here is derived from an EMBL/GenBank/DDBJ whole genome shotgun (WGS) entry which is preliminary data.</text>
</comment>
<comment type="pathway">
    <text evidence="4">Lipid metabolism.</text>
</comment>
<dbReference type="PROSITE" id="PS01315">
    <property type="entry name" value="CDS"/>
    <property type="match status" value="1"/>
</dbReference>
<dbReference type="EMBL" id="PNIN01000044">
    <property type="protein sequence ID" value="PMP71291.1"/>
    <property type="molecule type" value="Genomic_DNA"/>
</dbReference>
<dbReference type="UniPathway" id="UPA00557">
    <property type="reaction ID" value="UER00614"/>
</dbReference>
<protein>
    <recommendedName>
        <fullName evidence="7 18">Phosphatidate cytidylyltransferase</fullName>
        <ecNumber evidence="6 18">2.7.7.41</ecNumber>
    </recommendedName>
</protein>
<dbReference type="EC" id="2.7.7.41" evidence="6 18"/>
<dbReference type="GO" id="GO:0005886">
    <property type="term" value="C:plasma membrane"/>
    <property type="evidence" value="ECO:0007669"/>
    <property type="project" value="UniProtKB-SubCell"/>
</dbReference>
<reference evidence="20 21" key="1">
    <citation type="submission" date="2018-01" db="EMBL/GenBank/DDBJ databases">
        <title>Metagenomic assembled genomes from two thermal pools in the Uzon Caldera, Kamchatka, Russia.</title>
        <authorList>
            <person name="Wilkins L."/>
            <person name="Ettinger C."/>
        </authorList>
    </citation>
    <scope>NUCLEOTIDE SEQUENCE [LARGE SCALE GENOMIC DNA]</scope>
    <source>
        <strain evidence="20">ZAV-05</strain>
    </source>
</reference>
<dbReference type="GO" id="GO:0016024">
    <property type="term" value="P:CDP-diacylglycerol biosynthetic process"/>
    <property type="evidence" value="ECO:0007669"/>
    <property type="project" value="UniProtKB-UniPathway"/>
</dbReference>
<evidence type="ECO:0000256" key="3">
    <source>
        <dbReference type="ARBA" id="ARBA00005119"/>
    </source>
</evidence>
<keyword evidence="8" id="KW-1003">Cell membrane</keyword>
<evidence type="ECO:0000313" key="20">
    <source>
        <dbReference type="EMBL" id="PMP71291.1"/>
    </source>
</evidence>
<evidence type="ECO:0000256" key="19">
    <source>
        <dbReference type="SAM" id="Phobius"/>
    </source>
</evidence>